<sequence length="322" mass="35320">MDALHLIESFVLSARAGSFSAAARRLGMTPAAVSKNVARLEAQLGLRLFHRSTRSLTLTAGGERFLLDVDSPFAALTDAFSRAAERESAPSGTLKVSMAHSFGREYLVPMLGDFLARYPDIVPDWRFDNRSVDVVGEGFDAAIGGGIELTPGVIARRLAPTYAVMCASAAYMTGRKVPTHPSELTTLDAVIRRSGMTGRLRAWDLRNVDGERVTVEARTRMIFDDPEAMAHAVALGYGVALLPMPHAAPMLADGRIQHLLPGWFDEYGGVSIYYSNKKLLPLRTRVFVDHVAQAFEAQQLAARFDWRWTGTAGQSKSRRREP</sequence>
<accession>A0A5E4ZTA2</accession>
<reference evidence="6 7" key="1">
    <citation type="submission" date="2019-08" db="EMBL/GenBank/DDBJ databases">
        <authorList>
            <person name="Peeters C."/>
        </authorList>
    </citation>
    <scope>NUCLEOTIDE SEQUENCE [LARGE SCALE GENOMIC DNA]</scope>
    <source>
        <strain evidence="6 7">LMG 31117</strain>
    </source>
</reference>
<evidence type="ECO:0000313" key="6">
    <source>
        <dbReference type="EMBL" id="VVE64591.1"/>
    </source>
</evidence>
<comment type="similarity">
    <text evidence="1">Belongs to the LysR transcriptional regulatory family.</text>
</comment>
<organism evidence="6 7">
    <name type="scientific">Pandoraea anapnoica</name>
    <dbReference type="NCBI Taxonomy" id="2508301"/>
    <lineage>
        <taxon>Bacteria</taxon>
        <taxon>Pseudomonadati</taxon>
        <taxon>Pseudomonadota</taxon>
        <taxon>Betaproteobacteria</taxon>
        <taxon>Burkholderiales</taxon>
        <taxon>Burkholderiaceae</taxon>
        <taxon>Pandoraea</taxon>
    </lineage>
</organism>
<dbReference type="SUPFAM" id="SSF53850">
    <property type="entry name" value="Periplasmic binding protein-like II"/>
    <property type="match status" value="1"/>
</dbReference>
<dbReference type="InterPro" id="IPR000847">
    <property type="entry name" value="LysR_HTH_N"/>
</dbReference>
<dbReference type="AlphaFoldDB" id="A0A5E4ZTA2"/>
<dbReference type="Gene3D" id="1.10.10.10">
    <property type="entry name" value="Winged helix-like DNA-binding domain superfamily/Winged helix DNA-binding domain"/>
    <property type="match status" value="1"/>
</dbReference>
<dbReference type="CDD" id="cd08422">
    <property type="entry name" value="PBP2_CrgA_like"/>
    <property type="match status" value="1"/>
</dbReference>
<evidence type="ECO:0000256" key="3">
    <source>
        <dbReference type="ARBA" id="ARBA00023125"/>
    </source>
</evidence>
<dbReference type="InterPro" id="IPR036390">
    <property type="entry name" value="WH_DNA-bd_sf"/>
</dbReference>
<dbReference type="PANTHER" id="PTHR30537">
    <property type="entry name" value="HTH-TYPE TRANSCRIPTIONAL REGULATOR"/>
    <property type="match status" value="1"/>
</dbReference>
<keyword evidence="4" id="KW-0804">Transcription</keyword>
<evidence type="ECO:0000259" key="5">
    <source>
        <dbReference type="PROSITE" id="PS50931"/>
    </source>
</evidence>
<dbReference type="InterPro" id="IPR058163">
    <property type="entry name" value="LysR-type_TF_proteobact-type"/>
</dbReference>
<protein>
    <submittedName>
        <fullName evidence="6">LysR family transcriptional regulator</fullName>
    </submittedName>
</protein>
<evidence type="ECO:0000256" key="4">
    <source>
        <dbReference type="ARBA" id="ARBA00023163"/>
    </source>
</evidence>
<evidence type="ECO:0000256" key="1">
    <source>
        <dbReference type="ARBA" id="ARBA00009437"/>
    </source>
</evidence>
<dbReference type="GO" id="GO:0043565">
    <property type="term" value="F:sequence-specific DNA binding"/>
    <property type="evidence" value="ECO:0007669"/>
    <property type="project" value="TreeGrafter"/>
</dbReference>
<dbReference type="GO" id="GO:0006351">
    <property type="term" value="P:DNA-templated transcription"/>
    <property type="evidence" value="ECO:0007669"/>
    <property type="project" value="TreeGrafter"/>
</dbReference>
<dbReference type="PANTHER" id="PTHR30537:SF72">
    <property type="entry name" value="LYSR FAMILY TRANSCRIPTIONAL REGULATOR"/>
    <property type="match status" value="1"/>
</dbReference>
<dbReference type="Proteomes" id="UP000383122">
    <property type="component" value="Unassembled WGS sequence"/>
</dbReference>
<dbReference type="EMBL" id="CABPSP010000003">
    <property type="protein sequence ID" value="VVE64591.1"/>
    <property type="molecule type" value="Genomic_DNA"/>
</dbReference>
<keyword evidence="7" id="KW-1185">Reference proteome</keyword>
<keyword evidence="3" id="KW-0238">DNA-binding</keyword>
<dbReference type="FunFam" id="1.10.10.10:FF:000001">
    <property type="entry name" value="LysR family transcriptional regulator"/>
    <property type="match status" value="1"/>
</dbReference>
<dbReference type="GO" id="GO:0003700">
    <property type="term" value="F:DNA-binding transcription factor activity"/>
    <property type="evidence" value="ECO:0007669"/>
    <property type="project" value="InterPro"/>
</dbReference>
<gene>
    <name evidence="6" type="ORF">PAN31117_01634</name>
</gene>
<dbReference type="PRINTS" id="PR00039">
    <property type="entry name" value="HTHLYSR"/>
</dbReference>
<dbReference type="OrthoDB" id="8678019at2"/>
<dbReference type="InterPro" id="IPR036388">
    <property type="entry name" value="WH-like_DNA-bd_sf"/>
</dbReference>
<dbReference type="InterPro" id="IPR005119">
    <property type="entry name" value="LysR_subst-bd"/>
</dbReference>
<dbReference type="SUPFAM" id="SSF46785">
    <property type="entry name" value="Winged helix' DNA-binding domain"/>
    <property type="match status" value="1"/>
</dbReference>
<dbReference type="RefSeq" id="WP_150737699.1">
    <property type="nucleotide sequence ID" value="NZ_CABPSP010000003.1"/>
</dbReference>
<keyword evidence="2" id="KW-0805">Transcription regulation</keyword>
<evidence type="ECO:0000313" key="7">
    <source>
        <dbReference type="Proteomes" id="UP000383122"/>
    </source>
</evidence>
<evidence type="ECO:0000256" key="2">
    <source>
        <dbReference type="ARBA" id="ARBA00023015"/>
    </source>
</evidence>
<proteinExistence type="inferred from homology"/>
<dbReference type="Pfam" id="PF03466">
    <property type="entry name" value="LysR_substrate"/>
    <property type="match status" value="1"/>
</dbReference>
<feature type="domain" description="HTH lysR-type" evidence="5">
    <location>
        <begin position="1"/>
        <end position="59"/>
    </location>
</feature>
<name>A0A5E4ZTA2_9BURK</name>
<dbReference type="PROSITE" id="PS50931">
    <property type="entry name" value="HTH_LYSR"/>
    <property type="match status" value="1"/>
</dbReference>
<dbReference type="Pfam" id="PF00126">
    <property type="entry name" value="HTH_1"/>
    <property type="match status" value="1"/>
</dbReference>
<dbReference type="Gene3D" id="3.40.190.290">
    <property type="match status" value="1"/>
</dbReference>